<evidence type="ECO:0000313" key="1">
    <source>
        <dbReference type="EMBL" id="ARW66499.1"/>
    </source>
</evidence>
<gene>
    <name evidence="1" type="primary">orf36b</name>
</gene>
<keyword evidence="1" id="KW-0934">Plastid</keyword>
<dbReference type="GeneID" id="33359647"/>
<name>A0A1Z1MKU6_9FLOR</name>
<dbReference type="AlphaFoldDB" id="A0A1Z1MKU6"/>
<proteinExistence type="predicted"/>
<dbReference type="EMBL" id="MF101442">
    <property type="protein sequence ID" value="ARW66499.1"/>
    <property type="molecule type" value="Genomic_DNA"/>
</dbReference>
<geneLocation type="chloroplast" evidence="1"/>
<sequence length="36" mass="4613">MYIIFYLYQKKYIKKINFVYRNIKNLINLLQKLKKD</sequence>
<accession>A0A1Z1MKU6</accession>
<reference evidence="1" key="1">
    <citation type="journal article" date="2017" name="J. Phycol.">
        <title>Analysis of chloroplast genomes and a supermatrix inform reclassification of the Rhodomelaceae (Rhodophyta).</title>
        <authorList>
            <person name="Diaz-Tapia P."/>
            <person name="Maggs C.A."/>
            <person name="West J.A."/>
            <person name="Verbruggen H."/>
        </authorList>
    </citation>
    <scope>NUCLEOTIDE SEQUENCE</scope>
    <source>
        <strain evidence="1">PD1024</strain>
    </source>
</reference>
<protein>
    <submittedName>
        <fullName evidence="1">Uncharacterized protein</fullName>
    </submittedName>
</protein>
<organism evidence="1">
    <name type="scientific">Thuretia quercifolia</name>
    <dbReference type="NCBI Taxonomy" id="189650"/>
    <lineage>
        <taxon>Eukaryota</taxon>
        <taxon>Rhodophyta</taxon>
        <taxon>Florideophyceae</taxon>
        <taxon>Rhodymeniophycidae</taxon>
        <taxon>Ceramiales</taxon>
        <taxon>Dasyaceae</taxon>
        <taxon>Thuretia</taxon>
    </lineage>
</organism>
<keyword evidence="1" id="KW-0150">Chloroplast</keyword>
<dbReference type="RefSeq" id="YP_009397313.1">
    <property type="nucleotide sequence ID" value="NC_035286.1"/>
</dbReference>